<dbReference type="EMBL" id="LS483460">
    <property type="protein sequence ID" value="SQI00264.1"/>
    <property type="molecule type" value="Genomic_DNA"/>
</dbReference>
<dbReference type="Proteomes" id="UP000249264">
    <property type="component" value="Chromosome 1"/>
</dbReference>
<gene>
    <name evidence="1" type="ORF">I6G51_06635</name>
    <name evidence="2" type="ORF">NCTC10288_01572</name>
</gene>
<dbReference type="GeneID" id="70783461"/>
<evidence type="ECO:0000313" key="2">
    <source>
        <dbReference type="EMBL" id="SQI00264.1"/>
    </source>
</evidence>
<dbReference type="STRING" id="38301.NX84_05810"/>
<protein>
    <submittedName>
        <fullName evidence="2">Uncharacterized protein</fullName>
    </submittedName>
</protein>
<reference evidence="1 4" key="2">
    <citation type="submission" date="2020-12" db="EMBL/GenBank/DDBJ databases">
        <title>FDA dAtabase for Regulatory Grade micrObial Sequences (FDA-ARGOS): Supporting development and validation of Infectious Disease Dx tests.</title>
        <authorList>
            <person name="Sproer C."/>
            <person name="Gronow S."/>
            <person name="Severitt S."/>
            <person name="Schroder I."/>
            <person name="Tallon L."/>
            <person name="Sadzewicz L."/>
            <person name="Zhao X."/>
            <person name="Boylan J."/>
            <person name="Ott S."/>
            <person name="Bowen H."/>
            <person name="Vavikolanu K."/>
            <person name="Mehta A."/>
            <person name="Aluvathingal J."/>
            <person name="Nadendla S."/>
            <person name="Lowell S."/>
            <person name="Myers T."/>
            <person name="Yan Y."/>
            <person name="Sichtig H."/>
        </authorList>
    </citation>
    <scope>NUCLEOTIDE SEQUENCE [LARGE SCALE GENOMIC DNA]</scope>
    <source>
        <strain evidence="1 4">FDAARGOS_894</strain>
    </source>
</reference>
<keyword evidence="4" id="KW-1185">Reference proteome</keyword>
<reference evidence="2 3" key="1">
    <citation type="submission" date="2018-06" db="EMBL/GenBank/DDBJ databases">
        <authorList>
            <consortium name="Pathogen Informatics"/>
            <person name="Doyle S."/>
        </authorList>
    </citation>
    <scope>NUCLEOTIDE SEQUENCE [LARGE SCALE GENOMIC DNA]</scope>
    <source>
        <strain evidence="2 3">NCTC10288</strain>
    </source>
</reference>
<organism evidence="2 3">
    <name type="scientific">Corynebacterium minutissimum</name>
    <dbReference type="NCBI Taxonomy" id="38301"/>
    <lineage>
        <taxon>Bacteria</taxon>
        <taxon>Bacillati</taxon>
        <taxon>Actinomycetota</taxon>
        <taxon>Actinomycetes</taxon>
        <taxon>Mycobacteriales</taxon>
        <taxon>Corynebacteriaceae</taxon>
        <taxon>Corynebacterium</taxon>
    </lineage>
</organism>
<dbReference type="KEGG" id="cmin:NCTC10288_01572"/>
<dbReference type="AlphaFoldDB" id="A0A2X4UQB7"/>
<proteinExistence type="predicted"/>
<dbReference type="OrthoDB" id="4425694at2"/>
<evidence type="ECO:0000313" key="4">
    <source>
        <dbReference type="Proteomes" id="UP000594905"/>
    </source>
</evidence>
<evidence type="ECO:0000313" key="1">
    <source>
        <dbReference type="EMBL" id="QPS58630.1"/>
    </source>
</evidence>
<name>A0A2X4UQB7_9CORY</name>
<dbReference type="Proteomes" id="UP000594905">
    <property type="component" value="Chromosome"/>
</dbReference>
<dbReference type="EMBL" id="CP065689">
    <property type="protein sequence ID" value="QPS58630.1"/>
    <property type="molecule type" value="Genomic_DNA"/>
</dbReference>
<sequence>MALYPLAPSYFGVEHVAVLDHVSLSTALSIPGLASEPVLVDVSLIPDPATRGWRIRSPFGFLGALDGEESAEYPSLARLRSTGLTPSTHATVEIIDGAVDVAVALGLDPWMIPANNQPEGTALVTGGHGALIDVSAGQLTAHQLREMGTQQLIVSLVVLDDTVLATHGDLVLGPCTSLSDSPALAAAFEAAASSGVTLAARAYAASGRLAVDLPLDTSALFSPALPPLPLSPDHPAIPPVLDLTADWEVTVPADPLASPLPTGPRTFISPNA</sequence>
<dbReference type="RefSeq" id="WP_039674788.1">
    <property type="nucleotide sequence ID" value="NZ_CP065689.1"/>
</dbReference>
<evidence type="ECO:0000313" key="3">
    <source>
        <dbReference type="Proteomes" id="UP000249264"/>
    </source>
</evidence>
<accession>A0A2X4UQB7</accession>